<protein>
    <submittedName>
        <fullName evidence="4">Diguanylate cyclase (GGDEF) domain-containing protein</fullName>
    </submittedName>
</protein>
<evidence type="ECO:0000259" key="2">
    <source>
        <dbReference type="PROSITE" id="PS50883"/>
    </source>
</evidence>
<evidence type="ECO:0000313" key="5">
    <source>
        <dbReference type="Proteomes" id="UP000027936"/>
    </source>
</evidence>
<dbReference type="SMART" id="SM00267">
    <property type="entry name" value="GGDEF"/>
    <property type="match status" value="1"/>
</dbReference>
<dbReference type="NCBIfam" id="TIGR00254">
    <property type="entry name" value="GGDEF"/>
    <property type="match status" value="1"/>
</dbReference>
<dbReference type="Pfam" id="PF00563">
    <property type="entry name" value="EAL"/>
    <property type="match status" value="1"/>
</dbReference>
<feature type="domain" description="GGDEF" evidence="3">
    <location>
        <begin position="134"/>
        <end position="267"/>
    </location>
</feature>
<dbReference type="SUPFAM" id="SSF55073">
    <property type="entry name" value="Nucleotide cyclase"/>
    <property type="match status" value="1"/>
</dbReference>
<dbReference type="PROSITE" id="PS50887">
    <property type="entry name" value="GGDEF"/>
    <property type="match status" value="1"/>
</dbReference>
<dbReference type="InterPro" id="IPR052155">
    <property type="entry name" value="Biofilm_reg_signaling"/>
</dbReference>
<dbReference type="InterPro" id="IPR035965">
    <property type="entry name" value="PAS-like_dom_sf"/>
</dbReference>
<accession>A0A072P3D8</accession>
<dbReference type="PROSITE" id="PS50883">
    <property type="entry name" value="EAL"/>
    <property type="match status" value="1"/>
</dbReference>
<dbReference type="SUPFAM" id="SSF141868">
    <property type="entry name" value="EAL domain-like"/>
    <property type="match status" value="1"/>
</dbReference>
<name>A0A072P3D8_SCHAZ</name>
<dbReference type="FunFam" id="3.20.20.450:FF:000001">
    <property type="entry name" value="Cyclic di-GMP phosphodiesterase yahA"/>
    <property type="match status" value="1"/>
</dbReference>
<dbReference type="InterPro" id="IPR043128">
    <property type="entry name" value="Rev_trsase/Diguanyl_cyclase"/>
</dbReference>
<dbReference type="Gene3D" id="3.30.70.270">
    <property type="match status" value="1"/>
</dbReference>
<feature type="domain" description="EAL" evidence="2">
    <location>
        <begin position="276"/>
        <end position="530"/>
    </location>
</feature>
<dbReference type="InterPro" id="IPR000014">
    <property type="entry name" value="PAS"/>
</dbReference>
<dbReference type="Gene3D" id="3.30.450.20">
    <property type="entry name" value="PAS domain"/>
    <property type="match status" value="1"/>
</dbReference>
<dbReference type="Gene3D" id="3.20.20.450">
    <property type="entry name" value="EAL domain"/>
    <property type="match status" value="1"/>
</dbReference>
<dbReference type="PANTHER" id="PTHR44757:SF2">
    <property type="entry name" value="BIOFILM ARCHITECTURE MAINTENANCE PROTEIN MBAA"/>
    <property type="match status" value="1"/>
</dbReference>
<dbReference type="PROSITE" id="PS50112">
    <property type="entry name" value="PAS"/>
    <property type="match status" value="1"/>
</dbReference>
<dbReference type="CDD" id="cd01948">
    <property type="entry name" value="EAL"/>
    <property type="match status" value="1"/>
</dbReference>
<dbReference type="InterPro" id="IPR035919">
    <property type="entry name" value="EAL_sf"/>
</dbReference>
<dbReference type="FunFam" id="3.30.70.270:FF:000001">
    <property type="entry name" value="Diguanylate cyclase domain protein"/>
    <property type="match status" value="1"/>
</dbReference>
<dbReference type="AlphaFoldDB" id="A0A072P3D8"/>
<dbReference type="EMBL" id="JJRY01000001">
    <property type="protein sequence ID" value="KEF40005.1"/>
    <property type="molecule type" value="Genomic_DNA"/>
</dbReference>
<proteinExistence type="predicted"/>
<organism evidence="4 5">
    <name type="scientific">Schinkia azotoformans MEV2011</name>
    <dbReference type="NCBI Taxonomy" id="1348973"/>
    <lineage>
        <taxon>Bacteria</taxon>
        <taxon>Bacillati</taxon>
        <taxon>Bacillota</taxon>
        <taxon>Bacilli</taxon>
        <taxon>Bacillales</taxon>
        <taxon>Bacillaceae</taxon>
        <taxon>Calidifontibacillus/Schinkia group</taxon>
        <taxon>Schinkia</taxon>
    </lineage>
</organism>
<evidence type="ECO:0000313" key="4">
    <source>
        <dbReference type="EMBL" id="KEF40005.1"/>
    </source>
</evidence>
<evidence type="ECO:0000259" key="3">
    <source>
        <dbReference type="PROSITE" id="PS50887"/>
    </source>
</evidence>
<dbReference type="Pfam" id="PF13426">
    <property type="entry name" value="PAS_9"/>
    <property type="match status" value="1"/>
</dbReference>
<dbReference type="InterPro" id="IPR029787">
    <property type="entry name" value="Nucleotide_cyclase"/>
</dbReference>
<dbReference type="Proteomes" id="UP000027936">
    <property type="component" value="Unassembled WGS sequence"/>
</dbReference>
<dbReference type="SMART" id="SM00052">
    <property type="entry name" value="EAL"/>
    <property type="match status" value="1"/>
</dbReference>
<dbReference type="PATRIC" id="fig|1348973.3.peg.13"/>
<dbReference type="Pfam" id="PF00990">
    <property type="entry name" value="GGDEF"/>
    <property type="match status" value="1"/>
</dbReference>
<dbReference type="InterPro" id="IPR001633">
    <property type="entry name" value="EAL_dom"/>
</dbReference>
<evidence type="ECO:0000259" key="1">
    <source>
        <dbReference type="PROSITE" id="PS50112"/>
    </source>
</evidence>
<sequence length="537" mass="60915">MHLYKEALQQLQDGVLITNMDGTIQFANSTFLKRSGYSESEILNQKANWLFSYTINATRQWQGEIELKLKNNGTKTQWVNVSPIKDENGITQHTVIMFSNYERSEFDPLTKLPNRYLLQKQLKKILVNSQKNDKIFAVLYMDLDRFKFVNDTLGHSYGDLLLQQASERLKNSIGEKHVLARMGGDEFVCVLQNLQNEADAENVAKSIVSGFSQPFTLHDIEIHISTSIGISLFPYDGDDDETLLTNADSAMYRAKKKGRNQYEKANVEVNAGCFERLIIENNLRKALEKNELSLNFQPQLDIRKEKVIGFEALLRWNHPDLGNIPPSDFIPIAEETGLILPIGDWVLKNACLKLKEWEKAGFYSLRIAVNLSAQQFLQKNMVEKIKAIIKETSIEPECLELEITEGVVIHDIDSAISVLQQLKEIGVQISIDDFGTGYSSLNYLKELPVNTLKIDRSFIFDIDTNPSSKALTAAITTMAHDLKLNVVAEGVETYKQLSYVKKSSCDVIQGYYFSRPLPSDHVVNFLINTRQAVQKDA</sequence>
<reference evidence="4 5" key="1">
    <citation type="submission" date="2014-04" db="EMBL/GenBank/DDBJ databases">
        <title>Draft genome sequence of Bacillus azotoformans MEV2011, a (co-) denitrifying strain unable to grow in the presence of oxygen.</title>
        <authorList>
            <person name="Nielsen M."/>
            <person name="Schreiber L."/>
            <person name="Finster K."/>
            <person name="Schramm A."/>
        </authorList>
    </citation>
    <scope>NUCLEOTIDE SEQUENCE [LARGE SCALE GENOMIC DNA]</scope>
    <source>
        <strain evidence="4 5">MEV2011</strain>
    </source>
</reference>
<dbReference type="PANTHER" id="PTHR44757">
    <property type="entry name" value="DIGUANYLATE CYCLASE DGCP"/>
    <property type="match status" value="1"/>
</dbReference>
<dbReference type="InterPro" id="IPR000160">
    <property type="entry name" value="GGDEF_dom"/>
</dbReference>
<dbReference type="CDD" id="cd00130">
    <property type="entry name" value="PAS"/>
    <property type="match status" value="1"/>
</dbReference>
<dbReference type="CDD" id="cd01949">
    <property type="entry name" value="GGDEF"/>
    <property type="match status" value="1"/>
</dbReference>
<dbReference type="RefSeq" id="WP_035192308.1">
    <property type="nucleotide sequence ID" value="NZ_JJRY01000001.1"/>
</dbReference>
<feature type="domain" description="PAS" evidence="1">
    <location>
        <begin position="1"/>
        <end position="45"/>
    </location>
</feature>
<comment type="caution">
    <text evidence="4">The sequence shown here is derived from an EMBL/GenBank/DDBJ whole genome shotgun (WGS) entry which is preliminary data.</text>
</comment>
<gene>
    <name evidence="4" type="ORF">M670_00015</name>
</gene>
<dbReference type="OrthoDB" id="9759607at2"/>
<dbReference type="SUPFAM" id="SSF55785">
    <property type="entry name" value="PYP-like sensor domain (PAS domain)"/>
    <property type="match status" value="1"/>
</dbReference>
<dbReference type="SMART" id="SM00091">
    <property type="entry name" value="PAS"/>
    <property type="match status" value="1"/>
</dbReference>